<dbReference type="InterPro" id="IPR000742">
    <property type="entry name" value="EGF"/>
</dbReference>
<evidence type="ECO:0000256" key="1">
    <source>
        <dbReference type="ARBA" id="ARBA00004167"/>
    </source>
</evidence>
<feature type="domain" description="G-protein coupled receptors family 1 profile" evidence="12">
    <location>
        <begin position="1425"/>
        <end position="1726"/>
    </location>
</feature>
<keyword evidence="4 9" id="KW-1133">Transmembrane helix</keyword>
<evidence type="ECO:0000313" key="14">
    <source>
        <dbReference type="Proteomes" id="UP000663852"/>
    </source>
</evidence>
<dbReference type="InterPro" id="IPR036055">
    <property type="entry name" value="LDL_receptor-like_sf"/>
</dbReference>
<reference evidence="13" key="1">
    <citation type="submission" date="2021-02" db="EMBL/GenBank/DDBJ databases">
        <authorList>
            <person name="Nowell W R."/>
        </authorList>
    </citation>
    <scope>NUCLEOTIDE SEQUENCE</scope>
</reference>
<evidence type="ECO:0000256" key="5">
    <source>
        <dbReference type="ARBA" id="ARBA00023136"/>
    </source>
</evidence>
<keyword evidence="7" id="KW-0245">EGF-like domain</keyword>
<feature type="transmembrane region" description="Helical" evidence="9">
    <location>
        <begin position="1531"/>
        <end position="1550"/>
    </location>
</feature>
<keyword evidence="10" id="KW-0732">Signal</keyword>
<feature type="transmembrane region" description="Helical" evidence="9">
    <location>
        <begin position="1500"/>
        <end position="1519"/>
    </location>
</feature>
<feature type="transmembrane region" description="Helical" evidence="9">
    <location>
        <begin position="1446"/>
        <end position="1466"/>
    </location>
</feature>
<dbReference type="PANTHER" id="PTHR24270">
    <property type="entry name" value="LOW-DENSITY LIPOPROTEIN RECEPTOR-RELATED"/>
    <property type="match status" value="1"/>
</dbReference>
<dbReference type="PRINTS" id="PR00261">
    <property type="entry name" value="LDLRECEPTOR"/>
</dbReference>
<dbReference type="Gene3D" id="4.10.400.10">
    <property type="entry name" value="Low-density Lipoprotein Receptor"/>
    <property type="match status" value="2"/>
</dbReference>
<feature type="disulfide bond" evidence="7">
    <location>
        <begin position="1173"/>
        <end position="1182"/>
    </location>
</feature>
<dbReference type="InterPro" id="IPR002172">
    <property type="entry name" value="LDrepeatLR_classA_rpt"/>
</dbReference>
<dbReference type="PROSITE" id="PS01186">
    <property type="entry name" value="EGF_2"/>
    <property type="match status" value="1"/>
</dbReference>
<dbReference type="PROSITE" id="PS50068">
    <property type="entry name" value="LDLRA_2"/>
    <property type="match status" value="2"/>
</dbReference>
<keyword evidence="2 9" id="KW-0812">Transmembrane</keyword>
<feature type="disulfide bond" evidence="8">
    <location>
        <begin position="627"/>
        <end position="645"/>
    </location>
</feature>
<protein>
    <submittedName>
        <fullName evidence="13">Uncharacterized protein</fullName>
    </submittedName>
</protein>
<dbReference type="OrthoDB" id="10020456at2759"/>
<evidence type="ECO:0000256" key="3">
    <source>
        <dbReference type="ARBA" id="ARBA00022737"/>
    </source>
</evidence>
<feature type="transmembrane region" description="Helical" evidence="9">
    <location>
        <begin position="1706"/>
        <end position="1728"/>
    </location>
</feature>
<dbReference type="EMBL" id="CAJNOJ010000849">
    <property type="protein sequence ID" value="CAF1528632.1"/>
    <property type="molecule type" value="Genomic_DNA"/>
</dbReference>
<dbReference type="SMART" id="SM00192">
    <property type="entry name" value="LDLa"/>
    <property type="match status" value="4"/>
</dbReference>
<feature type="disulfide bond" evidence="8">
    <location>
        <begin position="620"/>
        <end position="632"/>
    </location>
</feature>
<feature type="transmembrane region" description="Helical" evidence="9">
    <location>
        <begin position="1410"/>
        <end position="1434"/>
    </location>
</feature>
<gene>
    <name evidence="13" type="ORF">EDS130_LOCUS44387</name>
</gene>
<feature type="chain" id="PRO_5032676692" evidence="10">
    <location>
        <begin position="19"/>
        <end position="1768"/>
    </location>
</feature>
<accession>A0A815VCE6</accession>
<keyword evidence="6 7" id="KW-1015">Disulfide bond</keyword>
<evidence type="ECO:0000313" key="13">
    <source>
        <dbReference type="EMBL" id="CAF1528632.1"/>
    </source>
</evidence>
<feature type="domain" description="EGF-like" evidence="11">
    <location>
        <begin position="1059"/>
        <end position="1098"/>
    </location>
</feature>
<feature type="signal peptide" evidence="10">
    <location>
        <begin position="1"/>
        <end position="18"/>
    </location>
</feature>
<dbReference type="SMART" id="SM00181">
    <property type="entry name" value="EGF"/>
    <property type="match status" value="4"/>
</dbReference>
<dbReference type="PROSITE" id="PS50026">
    <property type="entry name" value="EGF_3"/>
    <property type="match status" value="4"/>
</dbReference>
<dbReference type="GO" id="GO:0005886">
    <property type="term" value="C:plasma membrane"/>
    <property type="evidence" value="ECO:0007669"/>
    <property type="project" value="TreeGrafter"/>
</dbReference>
<feature type="transmembrane region" description="Helical" evidence="9">
    <location>
        <begin position="1619"/>
        <end position="1636"/>
    </location>
</feature>
<comment type="caution">
    <text evidence="7">Lacks conserved residue(s) required for the propagation of feature annotation.</text>
</comment>
<feature type="disulfide bond" evidence="8">
    <location>
        <begin position="211"/>
        <end position="229"/>
    </location>
</feature>
<comment type="subcellular location">
    <subcellularLocation>
        <location evidence="1">Membrane</location>
        <topology evidence="1">Single-pass membrane protein</topology>
    </subcellularLocation>
</comment>
<proteinExistence type="predicted"/>
<evidence type="ECO:0000256" key="9">
    <source>
        <dbReference type="SAM" id="Phobius"/>
    </source>
</evidence>
<dbReference type="SUPFAM" id="SSF81321">
    <property type="entry name" value="Family A G protein-coupled receptor-like"/>
    <property type="match status" value="1"/>
</dbReference>
<feature type="domain" description="EGF-like" evidence="11">
    <location>
        <begin position="1145"/>
        <end position="1183"/>
    </location>
</feature>
<dbReference type="SUPFAM" id="SSF57196">
    <property type="entry name" value="EGF/Laminin"/>
    <property type="match status" value="1"/>
</dbReference>
<dbReference type="Gene3D" id="1.20.1070.10">
    <property type="entry name" value="Rhodopsin 7-helix transmembrane proteins"/>
    <property type="match status" value="1"/>
</dbReference>
<feature type="transmembrane region" description="Helical" evidence="9">
    <location>
        <begin position="1671"/>
        <end position="1694"/>
    </location>
</feature>
<feature type="disulfide bond" evidence="7">
    <location>
        <begin position="1371"/>
        <end position="1380"/>
    </location>
</feature>
<organism evidence="13 14">
    <name type="scientific">Adineta ricciae</name>
    <name type="common">Rotifer</name>
    <dbReference type="NCBI Taxonomy" id="249248"/>
    <lineage>
        <taxon>Eukaryota</taxon>
        <taxon>Metazoa</taxon>
        <taxon>Spiralia</taxon>
        <taxon>Gnathifera</taxon>
        <taxon>Rotifera</taxon>
        <taxon>Eurotatoria</taxon>
        <taxon>Bdelloidea</taxon>
        <taxon>Adinetida</taxon>
        <taxon>Adinetidae</taxon>
        <taxon>Adineta</taxon>
    </lineage>
</organism>
<dbReference type="GO" id="GO:0016192">
    <property type="term" value="P:vesicle-mediated transport"/>
    <property type="evidence" value="ECO:0007669"/>
    <property type="project" value="UniProtKB-ARBA"/>
</dbReference>
<dbReference type="Gene3D" id="2.10.25.10">
    <property type="entry name" value="Laminin"/>
    <property type="match status" value="2"/>
</dbReference>
<dbReference type="Pfam" id="PF00057">
    <property type="entry name" value="Ldl_recept_a"/>
    <property type="match status" value="2"/>
</dbReference>
<keyword evidence="5 9" id="KW-0472">Membrane</keyword>
<dbReference type="Proteomes" id="UP000663852">
    <property type="component" value="Unassembled WGS sequence"/>
</dbReference>
<dbReference type="PROSITE" id="PS00022">
    <property type="entry name" value="EGF_1"/>
    <property type="match status" value="4"/>
</dbReference>
<feature type="domain" description="EGF-like" evidence="11">
    <location>
        <begin position="1343"/>
        <end position="1381"/>
    </location>
</feature>
<evidence type="ECO:0000259" key="12">
    <source>
        <dbReference type="PROSITE" id="PS50262"/>
    </source>
</evidence>
<feature type="disulfide bond" evidence="7">
    <location>
        <begin position="1133"/>
        <end position="1142"/>
    </location>
</feature>
<dbReference type="InterPro" id="IPR050685">
    <property type="entry name" value="LDLR"/>
</dbReference>
<evidence type="ECO:0000256" key="6">
    <source>
        <dbReference type="ARBA" id="ARBA00023157"/>
    </source>
</evidence>
<dbReference type="InterPro" id="IPR017452">
    <property type="entry name" value="GPCR_Rhodpsn_7TM"/>
</dbReference>
<keyword evidence="3" id="KW-0677">Repeat</keyword>
<evidence type="ECO:0000256" key="7">
    <source>
        <dbReference type="PROSITE-ProRule" id="PRU00076"/>
    </source>
</evidence>
<comment type="caution">
    <text evidence="13">The sequence shown here is derived from an EMBL/GenBank/DDBJ whole genome shotgun (WGS) entry which is preliminary data.</text>
</comment>
<name>A0A815VCE6_ADIRI</name>
<evidence type="ECO:0000259" key="11">
    <source>
        <dbReference type="PROSITE" id="PS50026"/>
    </source>
</evidence>
<dbReference type="CDD" id="cd00112">
    <property type="entry name" value="LDLa"/>
    <property type="match status" value="2"/>
</dbReference>
<dbReference type="PROSITE" id="PS50262">
    <property type="entry name" value="G_PROTEIN_RECEP_F1_2"/>
    <property type="match status" value="1"/>
</dbReference>
<feature type="disulfide bond" evidence="8">
    <location>
        <begin position="204"/>
        <end position="216"/>
    </location>
</feature>
<feature type="disulfide bond" evidence="7">
    <location>
        <begin position="1088"/>
        <end position="1097"/>
    </location>
</feature>
<evidence type="ECO:0000256" key="8">
    <source>
        <dbReference type="PROSITE-ProRule" id="PRU00124"/>
    </source>
</evidence>
<evidence type="ECO:0000256" key="4">
    <source>
        <dbReference type="ARBA" id="ARBA00022989"/>
    </source>
</evidence>
<evidence type="ECO:0000256" key="2">
    <source>
        <dbReference type="ARBA" id="ARBA00022692"/>
    </source>
</evidence>
<feature type="disulfide bond" evidence="7">
    <location>
        <begin position="1154"/>
        <end position="1171"/>
    </location>
</feature>
<sequence length="1768" mass="206141">MTVISIILFLLILPCVDVTIYVYNTVDSNSVEFYDCILHDGLFYCRRPNEPMILNRSNDTMQCYHNGTRHLLSKMYSDKIKISTVLHEWKSSIEMVEQYVRYMNNREKVDQYMCECITFQSFGKNCEYLLPIGRIFAETLSAENSLKRYYPRYNQRYGNIVYYRTLECNSGLLHLDWRDICDDIQQCMSGLDEINCDLLEYNECEDDEYRCMNGMCIPEEYFLDGEFDCLDWSDEVQYYDDTNCPIESASIQCDDRICPPSQWSCGDGQCITDRFEFQKLSQIKSECRSRREQYFICETHYVRPMWTLPTGRCNDGMEYEESNVNNYTSSKRCEYLLKCALSKGAEKNCPCKNFFSCAQEILTICPSPYIQYPAGALMTPYILFFYNRKRNSSYSSVRPDFSWINGTIKCDGIRTDISGRRFSNITTIEQMTDSLCRYLKNQSVFNNYTYDQSCYNQSLTFNNRPYSSSKICNKSEKCLSTYRIKDGFVNCFDQMDEIEDISTFNICSSQHRRYRFRCFNNESTCLSIITLGNNRIDCKNKFDELWFGTNIKLANINCNKIWKYECESLRQYVEQSWLLSTTSEHIQHFRIPFRQYCDTFWNLALKEDENIDECKKWWVCTDQQWQCHTGQCIDPLWVLDGQWDCPDASDEDNLLFYSSNSKRNLQLVNESELNKRFKKHNKSLPFSTICNLTTHFPCYSVNISDPLDNLIYNRLCIRRDQIGDGHIDCYGAIDERNTIAHCEQTTMLGYNFKCSSNDQCIPYWDHCFGDRCKIDSDDQIWCEFRQNLTDYDSLSDALCFNGTWIKNTRCNRISDCLYGEDEYMCEYQNISKLTGVPYRKDKEKNTTSVAYILGAIRFPLNSNITQSVTGSVSVTLPTISTNLTASPIAYRCNRGVGIKVHNGSIACFCPPQYYGDTCQFHTDRIIVLLHLNLSQSIYTVNSDVNIVLKMIVLFVFNDEIITNHVFHVRPSSEMFIYTKKMIHFLYSRSSSLLQHKIQRYFNRSNIVDNHPYSIRIEMYERQKSYEPLLIAVWKYPIYFDFLPVFRLAKVLHLTKLNFKQNTCSSNPCNPHQDCQPLQNDQTKYICLCKSHFKGENCSIVDQQCLDNYCMNGSLCKPNYRGILIGNSLPYCICLFDYFGDQCEIRHDRCRLTPCLNNGSCYATSKPDTIACSCTEGYYGKHCELPKPQIKLLIDEMINHDGAVIQYFDIDFLSLNLILVRQQVYRTVPTLIEYRHNQKTIPEIIVAKVYSNQIDNSAELYLLSVHVNVTSIYAITQIIEQNRCAHLHTLISKNETERNLNYSPIKYHRLCQINVNLVCFHDGFYLCICDENHNRTECFRYDDKLDHCTYCLAGGRCVKGDPLQLNDFICICPACHSGTKCQFNSNSFGFTLDQLFFADLTSNNQKITFRLLIILPLLLFLLALPNNIFSFLTFHRPNCLHNGIGQYLLYMSIINKLNLGMLVARLIHLTIQTTALHSHPLIDHYFCKICSYLLTSSSRMVYWLSSLIAIERVYMILFLNRRWLCKPHIARRLIVLTFTGILISDIPELLFTKSLSGIHNDGGGMCIIEFSISTRSIWLMYHRIISVINSILPLLINICCTLTISCVVTKKKMNTRTIIARMYFESVMRYGVLYLFLDTGIETKHQNESILVNYRNYLQFVFNVLSDNKELIIGPSITLVPQLFSLPLFIISFTLYCQNLENSQMRYLLIVSYFTSFIPQIISFMLYIFPSSFYSTEWHATRIGRSISAFFPVNRPTIPTITITATPKE</sequence>
<feature type="domain" description="EGF-like" evidence="11">
    <location>
        <begin position="1100"/>
        <end position="1143"/>
    </location>
</feature>
<dbReference type="SUPFAM" id="SSF57424">
    <property type="entry name" value="LDL receptor-like module"/>
    <property type="match status" value="2"/>
</dbReference>
<evidence type="ECO:0000256" key="10">
    <source>
        <dbReference type="SAM" id="SignalP"/>
    </source>
</evidence>
<feature type="transmembrane region" description="Helical" evidence="9">
    <location>
        <begin position="1583"/>
        <end position="1607"/>
    </location>
</feature>